<dbReference type="AlphaFoldDB" id="T1AFE5"/>
<proteinExistence type="predicted"/>
<gene>
    <name evidence="1" type="ORF">B1B_08299</name>
</gene>
<name>T1AFE5_9ZZZZ</name>
<organism evidence="1">
    <name type="scientific">mine drainage metagenome</name>
    <dbReference type="NCBI Taxonomy" id="410659"/>
    <lineage>
        <taxon>unclassified sequences</taxon>
        <taxon>metagenomes</taxon>
        <taxon>ecological metagenomes</taxon>
    </lineage>
</organism>
<feature type="non-terminal residue" evidence="1">
    <location>
        <position position="1"/>
    </location>
</feature>
<evidence type="ECO:0000313" key="1">
    <source>
        <dbReference type="EMBL" id="EQD59216.1"/>
    </source>
</evidence>
<sequence length="263" mass="30124">VLRVKQLPQEGETYVLALSAQRVHKERAMRKQRLKRYVARLKALQAQCPKRDALLMKMGAAKQAAGRAAGLITVTVPGVDETVSRDTFHFVLDREKLRTVRRREGRYLLRTNMNGYDPAALWTFYVQLTEVEQAFKELKNDLAIRPVYHQLEHRIEAHIFVAFLSYCLQVTLKHQLKQRAPGLTPRAAIETFKTIQMVDVQIPTTDGRSLLLSRTTQPDPEHRLLLDALRLRLPAQPPPKITASRVSPVAAVARDVVETFWYK</sequence>
<accession>T1AFE5</accession>
<dbReference type="InterPro" id="IPR012337">
    <property type="entry name" value="RNaseH-like_sf"/>
</dbReference>
<protein>
    <submittedName>
        <fullName evidence="1">Transposase IS4 family protein</fullName>
    </submittedName>
</protein>
<comment type="caution">
    <text evidence="1">The sequence shown here is derived from an EMBL/GenBank/DDBJ whole genome shotgun (WGS) entry which is preliminary data.</text>
</comment>
<dbReference type="SUPFAM" id="SSF53098">
    <property type="entry name" value="Ribonuclease H-like"/>
    <property type="match status" value="1"/>
</dbReference>
<reference evidence="1" key="1">
    <citation type="submission" date="2013-08" db="EMBL/GenBank/DDBJ databases">
        <authorList>
            <person name="Mendez C."/>
            <person name="Richter M."/>
            <person name="Ferrer M."/>
            <person name="Sanchez J."/>
        </authorList>
    </citation>
    <scope>NUCLEOTIDE SEQUENCE</scope>
</reference>
<dbReference type="NCBIfam" id="NF033559">
    <property type="entry name" value="transpos_IS1634"/>
    <property type="match status" value="1"/>
</dbReference>
<dbReference type="EMBL" id="AUZY01005397">
    <property type="protein sequence ID" value="EQD59216.1"/>
    <property type="molecule type" value="Genomic_DNA"/>
</dbReference>
<reference evidence="1" key="2">
    <citation type="journal article" date="2014" name="ISME J.">
        <title>Microbial stratification in low pH oxic and suboxic macroscopic growths along an acid mine drainage.</title>
        <authorList>
            <person name="Mendez-Garcia C."/>
            <person name="Mesa V."/>
            <person name="Sprenger R.R."/>
            <person name="Richter M."/>
            <person name="Diez M.S."/>
            <person name="Solano J."/>
            <person name="Bargiela R."/>
            <person name="Golyshina O.V."/>
            <person name="Manteca A."/>
            <person name="Ramos J.L."/>
            <person name="Gallego J.R."/>
            <person name="Llorente I."/>
            <person name="Martins Dos Santos V.A."/>
            <person name="Jensen O.N."/>
            <person name="Pelaez A.I."/>
            <person name="Sanchez J."/>
            <person name="Ferrer M."/>
        </authorList>
    </citation>
    <scope>NUCLEOTIDE SEQUENCE</scope>
</reference>
<dbReference type="InterPro" id="IPR047654">
    <property type="entry name" value="IS1634_transpos"/>
</dbReference>